<dbReference type="SUPFAM" id="SSF52540">
    <property type="entry name" value="P-loop containing nucleoside triphosphate hydrolases"/>
    <property type="match status" value="1"/>
</dbReference>
<dbReference type="InterPro" id="IPR055278">
    <property type="entry name" value="CDC48c"/>
</dbReference>
<feature type="domain" description="ATPase AAA-type core" evidence="2">
    <location>
        <begin position="99"/>
        <end position="144"/>
    </location>
</feature>
<protein>
    <submittedName>
        <fullName evidence="3">(Perigord truffle) hypothetical protein</fullName>
    </submittedName>
</protein>
<dbReference type="eggNOG" id="KOG0733">
    <property type="taxonomic scope" value="Eukaryota"/>
</dbReference>
<dbReference type="Proteomes" id="UP000006911">
    <property type="component" value="Unassembled WGS sequence"/>
</dbReference>
<evidence type="ECO:0000313" key="4">
    <source>
        <dbReference type="Proteomes" id="UP000006911"/>
    </source>
</evidence>
<dbReference type="STRING" id="656061.D5GCR7"/>
<evidence type="ECO:0000256" key="1">
    <source>
        <dbReference type="SAM" id="MobiDB-lite"/>
    </source>
</evidence>
<dbReference type="GO" id="GO:0005524">
    <property type="term" value="F:ATP binding"/>
    <property type="evidence" value="ECO:0007669"/>
    <property type="project" value="InterPro"/>
</dbReference>
<dbReference type="InterPro" id="IPR003959">
    <property type="entry name" value="ATPase_AAA_core"/>
</dbReference>
<keyword evidence="4" id="KW-1185">Reference proteome</keyword>
<accession>D5GCR7</accession>
<feature type="region of interest" description="Disordered" evidence="1">
    <location>
        <begin position="134"/>
        <end position="159"/>
    </location>
</feature>
<reference evidence="3 4" key="1">
    <citation type="journal article" date="2010" name="Nature">
        <title>Perigord black truffle genome uncovers evolutionary origins and mechanisms of symbiosis.</title>
        <authorList>
            <person name="Martin F."/>
            <person name="Kohler A."/>
            <person name="Murat C."/>
            <person name="Balestrini R."/>
            <person name="Coutinho P.M."/>
            <person name="Jaillon O."/>
            <person name="Montanini B."/>
            <person name="Morin E."/>
            <person name="Noel B."/>
            <person name="Percudani R."/>
            <person name="Porcel B."/>
            <person name="Rubini A."/>
            <person name="Amicucci A."/>
            <person name="Amselem J."/>
            <person name="Anthouard V."/>
            <person name="Arcioni S."/>
            <person name="Artiguenave F."/>
            <person name="Aury J.M."/>
            <person name="Ballario P."/>
            <person name="Bolchi A."/>
            <person name="Brenna A."/>
            <person name="Brun A."/>
            <person name="Buee M."/>
            <person name="Cantarel B."/>
            <person name="Chevalier G."/>
            <person name="Couloux A."/>
            <person name="Da Silva C."/>
            <person name="Denoeud F."/>
            <person name="Duplessis S."/>
            <person name="Ghignone S."/>
            <person name="Hilselberger B."/>
            <person name="Iotti M."/>
            <person name="Marcais B."/>
            <person name="Mello A."/>
            <person name="Miranda M."/>
            <person name="Pacioni G."/>
            <person name="Quesneville H."/>
            <person name="Riccioni C."/>
            <person name="Ruotolo R."/>
            <person name="Splivallo R."/>
            <person name="Stocchi V."/>
            <person name="Tisserant E."/>
            <person name="Viscomi A.R."/>
            <person name="Zambonelli A."/>
            <person name="Zampieri E."/>
            <person name="Henrissat B."/>
            <person name="Lebrun M.H."/>
            <person name="Paolocci F."/>
            <person name="Bonfante P."/>
            <person name="Ottonello S."/>
            <person name="Wincker P."/>
        </authorList>
    </citation>
    <scope>NUCLEOTIDE SEQUENCE [LARGE SCALE GENOMIC DNA]</scope>
    <source>
        <strain evidence="3 4">Mel28</strain>
    </source>
</reference>
<dbReference type="AlphaFoldDB" id="D5GCR7"/>
<evidence type="ECO:0000259" key="2">
    <source>
        <dbReference type="Pfam" id="PF00004"/>
    </source>
</evidence>
<feature type="region of interest" description="Disordered" evidence="1">
    <location>
        <begin position="1"/>
        <end position="53"/>
    </location>
</feature>
<dbReference type="EMBL" id="FN430120">
    <property type="protein sequence ID" value="CAZ82310.1"/>
    <property type="molecule type" value="Genomic_DNA"/>
</dbReference>
<dbReference type="InParanoid" id="D5GCR7"/>
<gene>
    <name evidence="3" type="ORF">GSTUM_00005990001</name>
</gene>
<proteinExistence type="predicted"/>
<dbReference type="PANTHER" id="PTHR48470">
    <property type="entry name" value="CELL DIVISION CONTROL PROTEIN 48 C ISOFORM 1"/>
    <property type="match status" value="1"/>
</dbReference>
<dbReference type="HOGENOM" id="CLU_1476186_0_0_1"/>
<evidence type="ECO:0000313" key="3">
    <source>
        <dbReference type="EMBL" id="CAZ82310.1"/>
    </source>
</evidence>
<sequence length="183" mass="20254">MKDENLKFLHKGSNTTSERASSRHNENERNRLVKDGESIKHQKRNNSRGAPKNVSLKDISDIEEAINDLSELVVMPLRVAHPEVYLHIGVHTPRGVVPLHGPPSYGKTMLANAIAGEVGLPFIAISAPSVASGSLENRERRYKNSSRKEGQHPAKNGKNCCPDVDLYGRSYIGENRRATCRGH</sequence>
<dbReference type="RefSeq" id="XP_002838119.1">
    <property type="nucleotide sequence ID" value="XM_002838073.1"/>
</dbReference>
<organism evidence="3 4">
    <name type="scientific">Tuber melanosporum (strain Mel28)</name>
    <name type="common">Perigord black truffle</name>
    <dbReference type="NCBI Taxonomy" id="656061"/>
    <lineage>
        <taxon>Eukaryota</taxon>
        <taxon>Fungi</taxon>
        <taxon>Dikarya</taxon>
        <taxon>Ascomycota</taxon>
        <taxon>Pezizomycotina</taxon>
        <taxon>Pezizomycetes</taxon>
        <taxon>Pezizales</taxon>
        <taxon>Tuberaceae</taxon>
        <taxon>Tuber</taxon>
    </lineage>
</organism>
<dbReference type="InterPro" id="IPR027417">
    <property type="entry name" value="P-loop_NTPase"/>
</dbReference>
<feature type="compositionally biased region" description="Basic and acidic residues" evidence="1">
    <location>
        <begin position="20"/>
        <end position="40"/>
    </location>
</feature>
<dbReference type="Pfam" id="PF00004">
    <property type="entry name" value="AAA"/>
    <property type="match status" value="1"/>
</dbReference>
<dbReference type="KEGG" id="tml:GSTUM_00005990001"/>
<dbReference type="GO" id="GO:0016887">
    <property type="term" value="F:ATP hydrolysis activity"/>
    <property type="evidence" value="ECO:0007669"/>
    <property type="project" value="InterPro"/>
</dbReference>
<dbReference type="PANTHER" id="PTHR48470:SF1">
    <property type="entry name" value="CELL DIVISION CONTROL PROTEIN 48 C ISOFORM 1"/>
    <property type="match status" value="1"/>
</dbReference>
<dbReference type="GeneID" id="9187929"/>
<name>D5GCR7_TUBMM</name>
<dbReference type="Gene3D" id="3.40.50.300">
    <property type="entry name" value="P-loop containing nucleotide triphosphate hydrolases"/>
    <property type="match status" value="1"/>
</dbReference>